<accession>A0A4S8JNU1</accession>
<reference evidence="3 4" key="1">
    <citation type="journal article" date="2019" name="Nat. Plants">
        <title>Genome sequencing of Musa balbisiana reveals subgenome evolution and function divergence in polyploid bananas.</title>
        <authorList>
            <person name="Yao X."/>
        </authorList>
    </citation>
    <scope>NUCLEOTIDE SEQUENCE [LARGE SCALE GENOMIC DNA]</scope>
    <source>
        <strain evidence="4">cv. DH-PKW</strain>
        <tissue evidence="3">Leaves</tissue>
    </source>
</reference>
<comment type="caution">
    <text evidence="3">The sequence shown here is derived from an EMBL/GenBank/DDBJ whole genome shotgun (WGS) entry which is preliminary data.</text>
</comment>
<feature type="chain" id="PRO_5020692393" evidence="2">
    <location>
        <begin position="19"/>
        <end position="754"/>
    </location>
</feature>
<feature type="compositionally biased region" description="Basic and acidic residues" evidence="1">
    <location>
        <begin position="40"/>
        <end position="51"/>
    </location>
</feature>
<evidence type="ECO:0000256" key="1">
    <source>
        <dbReference type="SAM" id="MobiDB-lite"/>
    </source>
</evidence>
<keyword evidence="2" id="KW-0732">Signal</keyword>
<feature type="compositionally biased region" description="Polar residues" evidence="1">
    <location>
        <begin position="674"/>
        <end position="697"/>
    </location>
</feature>
<dbReference type="InterPro" id="IPR040305">
    <property type="entry name" value="At1g75730-like"/>
</dbReference>
<dbReference type="Proteomes" id="UP000317650">
    <property type="component" value="Chromosome 1"/>
</dbReference>
<feature type="compositionally biased region" description="Basic and acidic residues" evidence="1">
    <location>
        <begin position="233"/>
        <end position="246"/>
    </location>
</feature>
<feature type="compositionally biased region" description="Low complexity" evidence="1">
    <location>
        <begin position="698"/>
        <end position="722"/>
    </location>
</feature>
<feature type="region of interest" description="Disordered" evidence="1">
    <location>
        <begin position="35"/>
        <end position="81"/>
    </location>
</feature>
<feature type="region of interest" description="Disordered" evidence="1">
    <location>
        <begin position="232"/>
        <end position="265"/>
    </location>
</feature>
<proteinExistence type="predicted"/>
<feature type="region of interest" description="Disordered" evidence="1">
    <location>
        <begin position="674"/>
        <end position="754"/>
    </location>
</feature>
<dbReference type="PANTHER" id="PTHR34792:SF1">
    <property type="entry name" value="OS02G0121500 PROTEIN"/>
    <property type="match status" value="1"/>
</dbReference>
<dbReference type="EMBL" id="PYDT01000004">
    <property type="protein sequence ID" value="THU63967.1"/>
    <property type="molecule type" value="Genomic_DNA"/>
</dbReference>
<sequence>MLKNPFFFPVHLIHLGLGVVLPQWRDEVGRLIDEAMQGSGEDRESSRDLMRRRSTMSRSSPIVSNDNGDCSSGDGVDENSAMVRWRKQNVRAPRWRLNNNELSDEAGRGRSEGEEGDSSRPNLSANATTSLNSRKRVRLHGKVAEDSNAVDTAPVPRKLRSAINKRSSQSLSRAMPDATKKHHRSSSGVEVLYGNGGRRCKPTMLLDSLTKDEEEVVEALCALSRMLPVGTRVPDKENRRLSDHQDNNATADPHSEAPKKEGEGQLLQQCTASGIRVPSSCMEKPLDETMEEENVFSKQPLTVCARQTIDSDMSRIKEHGTHVTPLSENEPPESSVKYLAKFSSPSDVLPHTTGNRALHPTQCDAFTAIPPCKLDMLQPNGHVESPALGGNKVQQVECNSEISAKRVCQEGIVPLHIHPSSSNTAVWPSSATGAARLVSSRINLPTKKVLPVIVSSWKKCAIHVFIGHLIKNYQEKEECKTLLLSEVSRPMDGSKLCATANDEKVGLQNSVAERNKHEGRVEVLCDRRYMSAHESSVSSDAKQKKACDFASLSGNGDASSFGNGAKSAGQLHSPFLHAQVPHHPLVPFPFPHVPYASPYSEKLVAATTQPVQLQVPKYVGHPFFGPQMDDTVGNMQLQQQYRQQQIWQAHFAQYRSPLVGIAVLQNDRLHDSSASTRRIVQASSTLPSSPPVQMQGGSSSQHQLLANASSSSSSKAKPHQQPGSLRGGRFHHEDPHSVAAASQHRSIMKNDTIG</sequence>
<gene>
    <name evidence="3" type="ORF">C4D60_Mb01t21440</name>
</gene>
<dbReference type="AlphaFoldDB" id="A0A4S8JNU1"/>
<name>A0A4S8JNU1_MUSBA</name>
<feature type="compositionally biased region" description="Basic and acidic residues" evidence="1">
    <location>
        <begin position="253"/>
        <end position="263"/>
    </location>
</feature>
<dbReference type="PANTHER" id="PTHR34792">
    <property type="entry name" value="OS02G0121500 PROTEIN"/>
    <property type="match status" value="1"/>
</dbReference>
<feature type="signal peptide" evidence="2">
    <location>
        <begin position="1"/>
        <end position="18"/>
    </location>
</feature>
<feature type="compositionally biased region" description="Polar residues" evidence="1">
    <location>
        <begin position="61"/>
        <end position="70"/>
    </location>
</feature>
<evidence type="ECO:0000256" key="2">
    <source>
        <dbReference type="SAM" id="SignalP"/>
    </source>
</evidence>
<organism evidence="3 4">
    <name type="scientific">Musa balbisiana</name>
    <name type="common">Banana</name>
    <dbReference type="NCBI Taxonomy" id="52838"/>
    <lineage>
        <taxon>Eukaryota</taxon>
        <taxon>Viridiplantae</taxon>
        <taxon>Streptophyta</taxon>
        <taxon>Embryophyta</taxon>
        <taxon>Tracheophyta</taxon>
        <taxon>Spermatophyta</taxon>
        <taxon>Magnoliopsida</taxon>
        <taxon>Liliopsida</taxon>
        <taxon>Zingiberales</taxon>
        <taxon>Musaceae</taxon>
        <taxon>Musa</taxon>
    </lineage>
</organism>
<feature type="region of interest" description="Disordered" evidence="1">
    <location>
        <begin position="96"/>
        <end position="191"/>
    </location>
</feature>
<evidence type="ECO:0000313" key="3">
    <source>
        <dbReference type="EMBL" id="THU63967.1"/>
    </source>
</evidence>
<evidence type="ECO:0000313" key="4">
    <source>
        <dbReference type="Proteomes" id="UP000317650"/>
    </source>
</evidence>
<protein>
    <submittedName>
        <fullName evidence="3">Uncharacterized protein</fullName>
    </submittedName>
</protein>
<keyword evidence="4" id="KW-1185">Reference proteome</keyword>
<feature type="compositionally biased region" description="Polar residues" evidence="1">
    <location>
        <begin position="121"/>
        <end position="132"/>
    </location>
</feature>